<evidence type="ECO:0000313" key="1">
    <source>
        <dbReference type="EMBL" id="OHT22368.1"/>
    </source>
</evidence>
<evidence type="ECO:0000313" key="2">
    <source>
        <dbReference type="Proteomes" id="UP000179588"/>
    </source>
</evidence>
<dbReference type="EMBL" id="LVIE01000234">
    <property type="protein sequence ID" value="OHT22368.1"/>
    <property type="molecule type" value="Genomic_DNA"/>
</dbReference>
<protein>
    <submittedName>
        <fullName evidence="1">Uncharacterized protein</fullName>
    </submittedName>
</protein>
<sequence length="97" mass="11426">MKKMKKTSMRLISFSRENSGKTIKVYEVKHENQRTILDQKLTVEKTEFGRLNIDIAMDDFPKIDNEQDAILKYGDWLERLGIAIRREAKKAIRRGVE</sequence>
<name>A0A1S1HJZ8_PROST</name>
<gene>
    <name evidence="1" type="ORF">A3Q29_11155</name>
</gene>
<reference evidence="1 2" key="1">
    <citation type="submission" date="2016-03" db="EMBL/GenBank/DDBJ databases">
        <title>Genome sequence of Providencia stuartii strain, isolated from the salivary glands of larval Lucilia sericata.</title>
        <authorList>
            <person name="Yuan Y."/>
            <person name="Zhang Y."/>
            <person name="Fu S."/>
            <person name="Crippen T.L."/>
            <person name="Visi D."/>
            <person name="Benbow M.E."/>
            <person name="Allen M."/>
            <person name="Tomberlin J.K."/>
            <person name="Sze S.-H."/>
            <person name="Tarone A.M."/>
        </authorList>
    </citation>
    <scope>NUCLEOTIDE SEQUENCE [LARGE SCALE GENOMIC DNA]</scope>
    <source>
        <strain evidence="1 2">Crippen</strain>
    </source>
</reference>
<keyword evidence="2" id="KW-1185">Reference proteome</keyword>
<comment type="caution">
    <text evidence="1">The sequence shown here is derived from an EMBL/GenBank/DDBJ whole genome shotgun (WGS) entry which is preliminary data.</text>
</comment>
<proteinExistence type="predicted"/>
<organism evidence="1 2">
    <name type="scientific">Providencia stuartii</name>
    <dbReference type="NCBI Taxonomy" id="588"/>
    <lineage>
        <taxon>Bacteria</taxon>
        <taxon>Pseudomonadati</taxon>
        <taxon>Pseudomonadota</taxon>
        <taxon>Gammaproteobacteria</taxon>
        <taxon>Enterobacterales</taxon>
        <taxon>Morganellaceae</taxon>
        <taxon>Providencia</taxon>
    </lineage>
</organism>
<dbReference type="Proteomes" id="UP000179588">
    <property type="component" value="Unassembled WGS sequence"/>
</dbReference>
<dbReference type="AlphaFoldDB" id="A0A1S1HJZ8"/>
<accession>A0A1S1HJZ8</accession>